<evidence type="ECO:0000313" key="2">
    <source>
        <dbReference type="EMBL" id="HJG31387.1"/>
    </source>
</evidence>
<accession>A0A921ISV8</accession>
<dbReference type="InterPro" id="IPR011990">
    <property type="entry name" value="TPR-like_helical_dom_sf"/>
</dbReference>
<proteinExistence type="predicted"/>
<dbReference type="AlphaFoldDB" id="A0A921ISV8"/>
<protein>
    <submittedName>
        <fullName evidence="2">Uncharacterized protein</fullName>
    </submittedName>
</protein>
<feature type="region of interest" description="Disordered" evidence="1">
    <location>
        <begin position="341"/>
        <end position="360"/>
    </location>
</feature>
<name>A0A921ISV8_9ACTN</name>
<reference evidence="2" key="1">
    <citation type="journal article" date="2021" name="PeerJ">
        <title>Extensive microbial diversity within the chicken gut microbiome revealed by metagenomics and culture.</title>
        <authorList>
            <person name="Gilroy R."/>
            <person name="Ravi A."/>
            <person name="Getino M."/>
            <person name="Pursley I."/>
            <person name="Horton D.L."/>
            <person name="Alikhan N.F."/>
            <person name="Baker D."/>
            <person name="Gharbi K."/>
            <person name="Hall N."/>
            <person name="Watson M."/>
            <person name="Adriaenssens E.M."/>
            <person name="Foster-Nyarko E."/>
            <person name="Jarju S."/>
            <person name="Secka A."/>
            <person name="Antonio M."/>
            <person name="Oren A."/>
            <person name="Chaudhuri R.R."/>
            <person name="La Ragione R."/>
            <person name="Hildebrand F."/>
            <person name="Pallen M.J."/>
        </authorList>
    </citation>
    <scope>NUCLEOTIDE SEQUENCE</scope>
    <source>
        <strain evidence="2">ChiGjej2B2-7701</strain>
    </source>
</reference>
<evidence type="ECO:0000313" key="3">
    <source>
        <dbReference type="Proteomes" id="UP000746751"/>
    </source>
</evidence>
<organism evidence="2 3">
    <name type="scientific">Collinsella ihumii</name>
    <dbReference type="NCBI Taxonomy" id="1720204"/>
    <lineage>
        <taxon>Bacteria</taxon>
        <taxon>Bacillati</taxon>
        <taxon>Actinomycetota</taxon>
        <taxon>Coriobacteriia</taxon>
        <taxon>Coriobacteriales</taxon>
        <taxon>Coriobacteriaceae</taxon>
        <taxon>Collinsella</taxon>
    </lineage>
</organism>
<evidence type="ECO:0000256" key="1">
    <source>
        <dbReference type="SAM" id="MobiDB-lite"/>
    </source>
</evidence>
<sequence>MAFDPIQEDCLRLILEAMRRERVYPLNDNIFIERGMEQFREDPSKLIACDRDRSFHLMAKATEILDYHIPFLTVEAEIDRQEQRAEHYLHEAIELDASNWDAKRMLAALDAASNDEYVSYLLDNRSAVERDLESTVDEARDVYAREYASDLARRPLERWLAALASRAVISGQYRLALSVAEQSLTFAPTDPAGIRHTGMLAMAKLEANHQDIKSYRARHAIAYGIVGPLRRRHHAAEKSLDAWTLLAELSAAYRSFDYTSADRYLHQLMRTYPDAAEPLYYQAEFPDGIFSRVNVVPGSQDELILAISEATPLLQEGIGTPDNACFASWVANHEMVRRALADRTSSAAGQPGRTGSGGDN</sequence>
<dbReference type="EMBL" id="DYVF01000049">
    <property type="protein sequence ID" value="HJG31387.1"/>
    <property type="molecule type" value="Genomic_DNA"/>
</dbReference>
<dbReference type="Gene3D" id="1.25.40.10">
    <property type="entry name" value="Tetratricopeptide repeat domain"/>
    <property type="match status" value="1"/>
</dbReference>
<comment type="caution">
    <text evidence="2">The sequence shown here is derived from an EMBL/GenBank/DDBJ whole genome shotgun (WGS) entry which is preliminary data.</text>
</comment>
<reference evidence="2" key="2">
    <citation type="submission" date="2021-09" db="EMBL/GenBank/DDBJ databases">
        <authorList>
            <person name="Gilroy R."/>
        </authorList>
    </citation>
    <scope>NUCLEOTIDE SEQUENCE</scope>
    <source>
        <strain evidence="2">ChiGjej2B2-7701</strain>
    </source>
</reference>
<gene>
    <name evidence="2" type="ORF">K8U80_08345</name>
</gene>
<dbReference type="Proteomes" id="UP000746751">
    <property type="component" value="Unassembled WGS sequence"/>
</dbReference>